<evidence type="ECO:0000313" key="1">
    <source>
        <dbReference type="EMBL" id="KLO05620.1"/>
    </source>
</evidence>
<organism evidence="1 2">
    <name type="scientific">Schizopora paradoxa</name>
    <dbReference type="NCBI Taxonomy" id="27342"/>
    <lineage>
        <taxon>Eukaryota</taxon>
        <taxon>Fungi</taxon>
        <taxon>Dikarya</taxon>
        <taxon>Basidiomycota</taxon>
        <taxon>Agaricomycotina</taxon>
        <taxon>Agaricomycetes</taxon>
        <taxon>Hymenochaetales</taxon>
        <taxon>Schizoporaceae</taxon>
        <taxon>Schizopora</taxon>
    </lineage>
</organism>
<gene>
    <name evidence="1" type="ORF">SCHPADRAFT_896112</name>
</gene>
<keyword evidence="2" id="KW-1185">Reference proteome</keyword>
<reference evidence="1 2" key="1">
    <citation type="submission" date="2015-04" db="EMBL/GenBank/DDBJ databases">
        <title>Complete genome sequence of Schizopora paradoxa KUC8140, a cosmopolitan wood degrader in East Asia.</title>
        <authorList>
            <consortium name="DOE Joint Genome Institute"/>
            <person name="Min B."/>
            <person name="Park H."/>
            <person name="Jang Y."/>
            <person name="Kim J.-J."/>
            <person name="Kim K.H."/>
            <person name="Pangilinan J."/>
            <person name="Lipzen A."/>
            <person name="Riley R."/>
            <person name="Grigoriev I.V."/>
            <person name="Spatafora J.W."/>
            <person name="Choi I.-G."/>
        </authorList>
    </citation>
    <scope>NUCLEOTIDE SEQUENCE [LARGE SCALE GENOMIC DNA]</scope>
    <source>
        <strain evidence="1 2">KUC8140</strain>
    </source>
</reference>
<dbReference type="Proteomes" id="UP000053477">
    <property type="component" value="Unassembled WGS sequence"/>
</dbReference>
<proteinExistence type="predicted"/>
<evidence type="ECO:0000313" key="2">
    <source>
        <dbReference type="Proteomes" id="UP000053477"/>
    </source>
</evidence>
<sequence length="119" mass="13522">MWVGHGFTLTRGGRRPLVAVARCLYLYPSASYSVHYIAENAVVQEMIIRKASIAFLCISDIFNDRNRRMSALDTDSLFPASHFTKNPDNNVFRRSHIQTQLQITQMPASQSPLAHSKLR</sequence>
<dbReference type="AlphaFoldDB" id="A0A0H2R1K7"/>
<dbReference type="InParanoid" id="A0A0H2R1K7"/>
<protein>
    <submittedName>
        <fullName evidence="1">Uncharacterized protein</fullName>
    </submittedName>
</protein>
<accession>A0A0H2R1K7</accession>
<dbReference type="EMBL" id="KQ086284">
    <property type="protein sequence ID" value="KLO05620.1"/>
    <property type="molecule type" value="Genomic_DNA"/>
</dbReference>
<name>A0A0H2R1K7_9AGAM</name>